<evidence type="ECO:0000313" key="2">
    <source>
        <dbReference type="Proteomes" id="UP000827092"/>
    </source>
</evidence>
<name>A0AAV6V3D3_9ARAC</name>
<dbReference type="Proteomes" id="UP000827092">
    <property type="component" value="Unassembled WGS sequence"/>
</dbReference>
<protein>
    <submittedName>
        <fullName evidence="1">Uncharacterized protein</fullName>
    </submittedName>
</protein>
<organism evidence="1 2">
    <name type="scientific">Oedothorax gibbosus</name>
    <dbReference type="NCBI Taxonomy" id="931172"/>
    <lineage>
        <taxon>Eukaryota</taxon>
        <taxon>Metazoa</taxon>
        <taxon>Ecdysozoa</taxon>
        <taxon>Arthropoda</taxon>
        <taxon>Chelicerata</taxon>
        <taxon>Arachnida</taxon>
        <taxon>Araneae</taxon>
        <taxon>Araneomorphae</taxon>
        <taxon>Entelegynae</taxon>
        <taxon>Araneoidea</taxon>
        <taxon>Linyphiidae</taxon>
        <taxon>Erigoninae</taxon>
        <taxon>Oedothorax</taxon>
    </lineage>
</organism>
<sequence length="97" mass="10902">MNCSSLKTSILTNHPNWTTPLCHVSLPKQDLTPVQKQRPHPFLVHLGMQETAIIKVLLAASNPPMRPMTSNTEGKVIYGPHSLPRHSFYMQGKLDVF</sequence>
<dbReference type="AlphaFoldDB" id="A0AAV6V3D3"/>
<comment type="caution">
    <text evidence="1">The sequence shown here is derived from an EMBL/GenBank/DDBJ whole genome shotgun (WGS) entry which is preliminary data.</text>
</comment>
<gene>
    <name evidence="1" type="ORF">JTE90_016701</name>
</gene>
<keyword evidence="2" id="KW-1185">Reference proteome</keyword>
<proteinExistence type="predicted"/>
<evidence type="ECO:0000313" key="1">
    <source>
        <dbReference type="EMBL" id="KAG8190463.1"/>
    </source>
</evidence>
<dbReference type="EMBL" id="JAFNEN010000183">
    <property type="protein sequence ID" value="KAG8190463.1"/>
    <property type="molecule type" value="Genomic_DNA"/>
</dbReference>
<accession>A0AAV6V3D3</accession>
<reference evidence="1 2" key="1">
    <citation type="journal article" date="2022" name="Nat. Ecol. Evol.">
        <title>A masculinizing supergene underlies an exaggerated male reproductive morph in a spider.</title>
        <authorList>
            <person name="Hendrickx F."/>
            <person name="De Corte Z."/>
            <person name="Sonet G."/>
            <person name="Van Belleghem S.M."/>
            <person name="Kostlbacher S."/>
            <person name="Vangestel C."/>
        </authorList>
    </citation>
    <scope>NUCLEOTIDE SEQUENCE [LARGE SCALE GENOMIC DNA]</scope>
    <source>
        <strain evidence="1">W744_W776</strain>
    </source>
</reference>